<comment type="similarity">
    <text evidence="6">Belongs to the RnpA family.</text>
</comment>
<comment type="catalytic activity">
    <reaction evidence="6">
        <text>Endonucleolytic cleavage of RNA, removing 5'-extranucleotides from tRNA precursor.</text>
        <dbReference type="EC" id="3.1.26.5"/>
    </reaction>
</comment>
<evidence type="ECO:0000313" key="8">
    <source>
        <dbReference type="Proteomes" id="UP001597525"/>
    </source>
</evidence>
<gene>
    <name evidence="6" type="primary">rnpA</name>
    <name evidence="7" type="ORF">ACFS7Y_13145</name>
</gene>
<evidence type="ECO:0000313" key="7">
    <source>
        <dbReference type="EMBL" id="MFD2968339.1"/>
    </source>
</evidence>
<keyword evidence="8" id="KW-1185">Reference proteome</keyword>
<dbReference type="InterPro" id="IPR000100">
    <property type="entry name" value="RNase_P"/>
</dbReference>
<dbReference type="Proteomes" id="UP001597525">
    <property type="component" value="Unassembled WGS sequence"/>
</dbReference>
<dbReference type="SUPFAM" id="SSF54211">
    <property type="entry name" value="Ribosomal protein S5 domain 2-like"/>
    <property type="match status" value="1"/>
</dbReference>
<dbReference type="EMBL" id="JBHUPB010000008">
    <property type="protein sequence ID" value="MFD2968339.1"/>
    <property type="molecule type" value="Genomic_DNA"/>
</dbReference>
<evidence type="ECO:0000256" key="1">
    <source>
        <dbReference type="ARBA" id="ARBA00022694"/>
    </source>
</evidence>
<evidence type="ECO:0000256" key="6">
    <source>
        <dbReference type="HAMAP-Rule" id="MF_00227"/>
    </source>
</evidence>
<comment type="function">
    <text evidence="6">RNaseP catalyzes the removal of the 5'-leader sequence from pre-tRNA to produce the mature 5'-terminus. It can also cleave other RNA substrates such as 4.5S RNA. The protein component plays an auxiliary but essential role in vivo by binding to the 5'-leader sequence and broadening the substrate specificity of the ribozyme.</text>
</comment>
<keyword evidence="5 6" id="KW-0694">RNA-binding</keyword>
<sequence length="137" mass="16245">MSYTFKKEERLCSKRLIESLFHNGSSFVLYPYRVVFIRSNDLDSVNAPMVRCILSVSKRRFKRAVDRNFLKRHMREAYRLQKAILTGFLDEHSLHLLVAFQYVGKEMLPSAQLHQRMELVLGRLKDESTKRYLEMGD</sequence>
<dbReference type="InterPro" id="IPR020568">
    <property type="entry name" value="Ribosomal_Su5_D2-typ_SF"/>
</dbReference>
<comment type="subunit">
    <text evidence="6">Consists of a catalytic RNA component (M1 or rnpB) and a protein subunit.</text>
</comment>
<keyword evidence="3 6" id="KW-0255">Endonuclease</keyword>
<keyword evidence="1 6" id="KW-0819">tRNA processing</keyword>
<name>A0ABW6BJD0_9SPHI</name>
<evidence type="ECO:0000256" key="4">
    <source>
        <dbReference type="ARBA" id="ARBA00022801"/>
    </source>
</evidence>
<evidence type="ECO:0000256" key="2">
    <source>
        <dbReference type="ARBA" id="ARBA00022722"/>
    </source>
</evidence>
<dbReference type="Gene3D" id="3.30.230.10">
    <property type="match status" value="1"/>
</dbReference>
<keyword evidence="4 6" id="KW-0378">Hydrolase</keyword>
<dbReference type="HAMAP" id="MF_00227">
    <property type="entry name" value="RNase_P"/>
    <property type="match status" value="1"/>
</dbReference>
<evidence type="ECO:0000256" key="3">
    <source>
        <dbReference type="ARBA" id="ARBA00022759"/>
    </source>
</evidence>
<dbReference type="InterPro" id="IPR014721">
    <property type="entry name" value="Ribsml_uS5_D2-typ_fold_subgr"/>
</dbReference>
<evidence type="ECO:0000256" key="5">
    <source>
        <dbReference type="ARBA" id="ARBA00022884"/>
    </source>
</evidence>
<reference evidence="8" key="1">
    <citation type="journal article" date="2019" name="Int. J. Syst. Evol. Microbiol.">
        <title>The Global Catalogue of Microorganisms (GCM) 10K type strain sequencing project: providing services to taxonomists for standard genome sequencing and annotation.</title>
        <authorList>
            <consortium name="The Broad Institute Genomics Platform"/>
            <consortium name="The Broad Institute Genome Sequencing Center for Infectious Disease"/>
            <person name="Wu L."/>
            <person name="Ma J."/>
        </authorList>
    </citation>
    <scope>NUCLEOTIDE SEQUENCE [LARGE SCALE GENOMIC DNA]</scope>
    <source>
        <strain evidence="8">KCTC 22814</strain>
    </source>
</reference>
<protein>
    <recommendedName>
        <fullName evidence="6">Ribonuclease P protein component</fullName>
        <shortName evidence="6">RNase P protein</shortName>
        <shortName evidence="6">RNaseP protein</shortName>
        <ecNumber evidence="6">3.1.26.5</ecNumber>
    </recommendedName>
    <alternativeName>
        <fullName evidence="6">Protein C5</fullName>
    </alternativeName>
</protein>
<dbReference type="Pfam" id="PF00825">
    <property type="entry name" value="Ribonuclease_P"/>
    <property type="match status" value="1"/>
</dbReference>
<proteinExistence type="inferred from homology"/>
<dbReference type="EC" id="3.1.26.5" evidence="6"/>
<dbReference type="RefSeq" id="WP_320185675.1">
    <property type="nucleotide sequence ID" value="NZ_CP138332.1"/>
</dbReference>
<organism evidence="7 8">
    <name type="scientific">Sphingobacterium bambusae</name>
    <dbReference type="NCBI Taxonomy" id="662858"/>
    <lineage>
        <taxon>Bacteria</taxon>
        <taxon>Pseudomonadati</taxon>
        <taxon>Bacteroidota</taxon>
        <taxon>Sphingobacteriia</taxon>
        <taxon>Sphingobacteriales</taxon>
        <taxon>Sphingobacteriaceae</taxon>
        <taxon>Sphingobacterium</taxon>
    </lineage>
</organism>
<accession>A0ABW6BJD0</accession>
<keyword evidence="2 6" id="KW-0540">Nuclease</keyword>
<comment type="caution">
    <text evidence="7">The sequence shown here is derived from an EMBL/GenBank/DDBJ whole genome shotgun (WGS) entry which is preliminary data.</text>
</comment>